<dbReference type="AlphaFoldDB" id="A0A7Y0ANL2"/>
<evidence type="ECO:0000313" key="3">
    <source>
        <dbReference type="Proteomes" id="UP000544054"/>
    </source>
</evidence>
<gene>
    <name evidence="2" type="ORF">HHL23_12140</name>
</gene>
<accession>A0A7Y0ANL2</accession>
<keyword evidence="3" id="KW-1185">Reference proteome</keyword>
<dbReference type="EMBL" id="JABBGI010000014">
    <property type="protein sequence ID" value="NML70549.1"/>
    <property type="molecule type" value="Genomic_DNA"/>
</dbReference>
<evidence type="ECO:0000313" key="2">
    <source>
        <dbReference type="EMBL" id="NML70549.1"/>
    </source>
</evidence>
<dbReference type="Proteomes" id="UP000544054">
    <property type="component" value="Unassembled WGS sequence"/>
</dbReference>
<dbReference type="RefSeq" id="WP_169235073.1">
    <property type="nucleotide sequence ID" value="NZ_JABBGI010000014.1"/>
</dbReference>
<protein>
    <submittedName>
        <fullName evidence="2">Uncharacterized protein</fullName>
    </submittedName>
</protein>
<feature type="signal peptide" evidence="1">
    <location>
        <begin position="1"/>
        <end position="18"/>
    </location>
</feature>
<organism evidence="2 3">
    <name type="scientific">Chryseobacterium antibioticum</name>
    <dbReference type="NCBI Taxonomy" id="2728847"/>
    <lineage>
        <taxon>Bacteria</taxon>
        <taxon>Pseudomonadati</taxon>
        <taxon>Bacteroidota</taxon>
        <taxon>Flavobacteriia</taxon>
        <taxon>Flavobacteriales</taxon>
        <taxon>Weeksellaceae</taxon>
        <taxon>Chryseobacterium group</taxon>
        <taxon>Chryseobacterium</taxon>
    </lineage>
</organism>
<feature type="chain" id="PRO_5031198471" evidence="1">
    <location>
        <begin position="19"/>
        <end position="385"/>
    </location>
</feature>
<name>A0A7Y0ANL2_9FLAO</name>
<keyword evidence="1" id="KW-0732">Signal</keyword>
<sequence length="385" mass="41038">MKIKFQFFALFLSCNIFAQVGINTSNPDPSSILDIVSTNKGILAPRINLTSTTLQLGSAVNAVGLLIYNNGVTLPAGYYFWNGSEWRNIDNSTAVAPGVTSVNCSAATLSPSNYTAGVPYNGYLKIPYTGGNGGKYQPGSSITVNGLTFILRADKLEYGDGELVFSVSGNPTVSSSATTSVNITNSLVPFITSAQNCTATVGGDDKADIKEIAVMGSLKLNTDGGYANYQQYLTTPDGEFSIRVRTPQGSTFGAADIEIRSNNGPKTIMWNYHTEWQNGDYNGAGNAFILSAGNTWYGNSGSYYDAAGPSTGPTSAWGDPDVYYLAPEHRRYTWTTTNNVDKTMYEAVIMMGAPSYSINANVTTCPAGTCISAKAYIIIKQVKAL</sequence>
<reference evidence="2 3" key="1">
    <citation type="submission" date="2020-04" db="EMBL/GenBank/DDBJ databases">
        <title>Chryseobacterium sp. RP-3-3 sp. nov., isolated from Jeju soil.</title>
        <authorList>
            <person name="Dahal R.H."/>
        </authorList>
    </citation>
    <scope>NUCLEOTIDE SEQUENCE [LARGE SCALE GENOMIC DNA]</scope>
    <source>
        <strain evidence="2 3">RP-3-3</strain>
    </source>
</reference>
<proteinExistence type="predicted"/>
<comment type="caution">
    <text evidence="2">The sequence shown here is derived from an EMBL/GenBank/DDBJ whole genome shotgun (WGS) entry which is preliminary data.</text>
</comment>
<evidence type="ECO:0000256" key="1">
    <source>
        <dbReference type="SAM" id="SignalP"/>
    </source>
</evidence>